<name>A0A2J6R5R9_HYAVF</name>
<organism evidence="2 3">
    <name type="scientific">Hyaloscypha variabilis (strain UAMH 11265 / GT02V1 / F)</name>
    <name type="common">Meliniomyces variabilis</name>
    <dbReference type="NCBI Taxonomy" id="1149755"/>
    <lineage>
        <taxon>Eukaryota</taxon>
        <taxon>Fungi</taxon>
        <taxon>Dikarya</taxon>
        <taxon>Ascomycota</taxon>
        <taxon>Pezizomycotina</taxon>
        <taxon>Leotiomycetes</taxon>
        <taxon>Helotiales</taxon>
        <taxon>Hyaloscyphaceae</taxon>
        <taxon>Hyaloscypha</taxon>
        <taxon>Hyaloscypha variabilis</taxon>
    </lineage>
</organism>
<keyword evidence="3" id="KW-1185">Reference proteome</keyword>
<feature type="region of interest" description="Disordered" evidence="1">
    <location>
        <begin position="50"/>
        <end position="82"/>
    </location>
</feature>
<dbReference type="Gene3D" id="2.40.70.10">
    <property type="entry name" value="Acid Proteases"/>
    <property type="match status" value="1"/>
</dbReference>
<sequence>MSHQADIFTPEELRQFALDRKRQALTAFLASGFPTSPRHEDMLNQSTTSLKSAQIGESSQPRQRLAQYNDGNDRNTQGSIRGTTTLPIEAKVKICSPTFKCWIEATAKFDTGTMEDWMSTHLVKRLGFLPEPGPIILYQTFSGETLQSDLVIKKVTWGSIGSDNRTWVREFRLAPENAPFEVLFGSDFISSEQIYTFNEAKLILTKKQDSEG</sequence>
<proteinExistence type="predicted"/>
<dbReference type="AlphaFoldDB" id="A0A2J6R5R9"/>
<protein>
    <submittedName>
        <fullName evidence="2">Uncharacterized protein</fullName>
    </submittedName>
</protein>
<dbReference type="InterPro" id="IPR021109">
    <property type="entry name" value="Peptidase_aspartic_dom_sf"/>
</dbReference>
<gene>
    <name evidence="2" type="ORF">L207DRAFT_517887</name>
</gene>
<reference evidence="2 3" key="1">
    <citation type="submission" date="2016-04" db="EMBL/GenBank/DDBJ databases">
        <title>A degradative enzymes factory behind the ericoid mycorrhizal symbiosis.</title>
        <authorList>
            <consortium name="DOE Joint Genome Institute"/>
            <person name="Martino E."/>
            <person name="Morin E."/>
            <person name="Grelet G."/>
            <person name="Kuo A."/>
            <person name="Kohler A."/>
            <person name="Daghino S."/>
            <person name="Barry K."/>
            <person name="Choi C."/>
            <person name="Cichocki N."/>
            <person name="Clum A."/>
            <person name="Copeland A."/>
            <person name="Hainaut M."/>
            <person name="Haridas S."/>
            <person name="Labutti K."/>
            <person name="Lindquist E."/>
            <person name="Lipzen A."/>
            <person name="Khouja H.-R."/>
            <person name="Murat C."/>
            <person name="Ohm R."/>
            <person name="Olson A."/>
            <person name="Spatafora J."/>
            <person name="Veneault-Fourrey C."/>
            <person name="Henrissat B."/>
            <person name="Grigoriev I."/>
            <person name="Martin F."/>
            <person name="Perotto S."/>
        </authorList>
    </citation>
    <scope>NUCLEOTIDE SEQUENCE [LARGE SCALE GENOMIC DNA]</scope>
    <source>
        <strain evidence="2 3">F</strain>
    </source>
</reference>
<dbReference type="Proteomes" id="UP000235786">
    <property type="component" value="Unassembled WGS sequence"/>
</dbReference>
<feature type="compositionally biased region" description="Polar residues" evidence="1">
    <location>
        <begin position="50"/>
        <end position="62"/>
    </location>
</feature>
<dbReference type="OrthoDB" id="4767016at2759"/>
<evidence type="ECO:0000313" key="2">
    <source>
        <dbReference type="EMBL" id="PMD33862.1"/>
    </source>
</evidence>
<evidence type="ECO:0000313" key="3">
    <source>
        <dbReference type="Proteomes" id="UP000235786"/>
    </source>
</evidence>
<accession>A0A2J6R5R9</accession>
<evidence type="ECO:0000256" key="1">
    <source>
        <dbReference type="SAM" id="MobiDB-lite"/>
    </source>
</evidence>
<dbReference type="EMBL" id="KZ613955">
    <property type="protein sequence ID" value="PMD33862.1"/>
    <property type="molecule type" value="Genomic_DNA"/>
</dbReference>